<sequence length="347" mass="39577">MKNKKIILGLIVLVAGGLLFAYSLFFPKSNYSTTTTHLAKEYPELHAALLDEKPYTQYKIPNLDKIASINVETGKVGFTANMVPQGLVIAENYLILSAYNKGKEFQSVLFLLDKNSGKYIKTIVLPGTPHVGGLAYDFIHQNLWITTEAENGSAQISALSLQQLEDDDFSHAKKEIQYLTQTLLTDVKSASFITYYNEELWVGDFTKEHEGELISYFLNEQGFLDFSKKGSNQALKSRRAKDETFNTEKKLQGVAFYHDTILFSQSFGDKSSHLLFFANDIHKPQFDFDSDDLLQSLDFPAYLEQIFVEDERLYAIFESDAKEYRSRLNAFPINHVLVFDFKNLIQQ</sequence>
<dbReference type="EMBL" id="JBHSGS010000026">
    <property type="protein sequence ID" value="MFC4719015.1"/>
    <property type="molecule type" value="Genomic_DNA"/>
</dbReference>
<keyword evidence="2" id="KW-1185">Reference proteome</keyword>
<evidence type="ECO:0000313" key="2">
    <source>
        <dbReference type="Proteomes" id="UP001595969"/>
    </source>
</evidence>
<evidence type="ECO:0008006" key="3">
    <source>
        <dbReference type="Google" id="ProtNLM"/>
    </source>
</evidence>
<proteinExistence type="predicted"/>
<name>A0ABV9MW22_9ENTE</name>
<organism evidence="1 2">
    <name type="scientific">Enterococcus lemanii</name>
    <dbReference type="NCBI Taxonomy" id="1159752"/>
    <lineage>
        <taxon>Bacteria</taxon>
        <taxon>Bacillati</taxon>
        <taxon>Bacillota</taxon>
        <taxon>Bacilli</taxon>
        <taxon>Lactobacillales</taxon>
        <taxon>Enterococcaceae</taxon>
        <taxon>Enterococcus</taxon>
    </lineage>
</organism>
<evidence type="ECO:0000313" key="1">
    <source>
        <dbReference type="EMBL" id="MFC4719015.1"/>
    </source>
</evidence>
<dbReference type="Proteomes" id="UP001595969">
    <property type="component" value="Unassembled WGS sequence"/>
</dbReference>
<accession>A0ABV9MW22</accession>
<comment type="caution">
    <text evidence="1">The sequence shown here is derived from an EMBL/GenBank/DDBJ whole genome shotgun (WGS) entry which is preliminary data.</text>
</comment>
<reference evidence="2" key="1">
    <citation type="journal article" date="2019" name="Int. J. Syst. Evol. Microbiol.">
        <title>The Global Catalogue of Microorganisms (GCM) 10K type strain sequencing project: providing services to taxonomists for standard genome sequencing and annotation.</title>
        <authorList>
            <consortium name="The Broad Institute Genomics Platform"/>
            <consortium name="The Broad Institute Genome Sequencing Center for Infectious Disease"/>
            <person name="Wu L."/>
            <person name="Ma J."/>
        </authorList>
    </citation>
    <scope>NUCLEOTIDE SEQUENCE [LARGE SCALE GENOMIC DNA]</scope>
    <source>
        <strain evidence="2">CGMCC 1.19032</strain>
    </source>
</reference>
<gene>
    <name evidence="1" type="ORF">ACFO5I_04645</name>
</gene>
<protein>
    <recommendedName>
        <fullName evidence="3">CAP-associated domain-containing protein</fullName>
    </recommendedName>
</protein>
<dbReference type="RefSeq" id="WP_204653379.1">
    <property type="nucleotide sequence ID" value="NZ_JAFBFD010000009.1"/>
</dbReference>